<accession>A0ABN6PTX8</accession>
<evidence type="ECO:0000313" key="3">
    <source>
        <dbReference type="EMBL" id="BDI08093.1"/>
    </source>
</evidence>
<dbReference type="PROSITE" id="PS00330">
    <property type="entry name" value="HEMOLYSIN_CALCIUM"/>
    <property type="match status" value="2"/>
</dbReference>
<dbReference type="EMBL" id="AP025730">
    <property type="protein sequence ID" value="BDI08093.1"/>
    <property type="molecule type" value="Genomic_DNA"/>
</dbReference>
<dbReference type="Gene3D" id="2.150.10.10">
    <property type="entry name" value="Serralysin-like metalloprotease, C-terminal"/>
    <property type="match status" value="4"/>
</dbReference>
<comment type="subcellular location">
    <subcellularLocation>
        <location evidence="1">Secreted</location>
    </subcellularLocation>
</comment>
<dbReference type="InterPro" id="IPR001343">
    <property type="entry name" value="Hemolysn_Ca-bd"/>
</dbReference>
<dbReference type="InterPro" id="IPR011049">
    <property type="entry name" value="Serralysin-like_metalloprot_C"/>
</dbReference>
<dbReference type="PANTHER" id="PTHR38340:SF1">
    <property type="entry name" value="S-LAYER PROTEIN"/>
    <property type="match status" value="1"/>
</dbReference>
<dbReference type="SUPFAM" id="SSF51120">
    <property type="entry name" value="beta-Roll"/>
    <property type="match status" value="4"/>
</dbReference>
<dbReference type="RefSeq" id="WP_251971226.1">
    <property type="nucleotide sequence ID" value="NZ_AP025730.1"/>
</dbReference>
<dbReference type="Pfam" id="PF00353">
    <property type="entry name" value="HemolysinCabind"/>
    <property type="match status" value="4"/>
</dbReference>
<dbReference type="InterPro" id="IPR050557">
    <property type="entry name" value="RTX_toxin/Mannuronan_C5-epim"/>
</dbReference>
<reference evidence="3" key="1">
    <citation type="submission" date="2022-04" db="EMBL/GenBank/DDBJ databases">
        <title>Whole genome sequence of Sphaerotilus sp. FB-5.</title>
        <authorList>
            <person name="Takeda M."/>
            <person name="Narihara S."/>
            <person name="Akimoto M."/>
            <person name="Akimoto R."/>
            <person name="Nishiyashiki S."/>
            <person name="Murakami T."/>
        </authorList>
    </citation>
    <scope>NUCLEOTIDE SEQUENCE</scope>
    <source>
        <strain evidence="3">FB-5</strain>
    </source>
</reference>
<keyword evidence="2" id="KW-0964">Secreted</keyword>
<dbReference type="PRINTS" id="PR00313">
    <property type="entry name" value="CABNDNGRPT"/>
</dbReference>
<keyword evidence="4" id="KW-1185">Reference proteome</keyword>
<protein>
    <recommendedName>
        <fullName evidence="5">Calcium-binding protein</fullName>
    </recommendedName>
</protein>
<organism evidence="3 4">
    <name type="scientific">Sphaerotilus microaerophilus</name>
    <dbReference type="NCBI Taxonomy" id="2914710"/>
    <lineage>
        <taxon>Bacteria</taxon>
        <taxon>Pseudomonadati</taxon>
        <taxon>Pseudomonadota</taxon>
        <taxon>Betaproteobacteria</taxon>
        <taxon>Burkholderiales</taxon>
        <taxon>Sphaerotilaceae</taxon>
        <taxon>Sphaerotilus</taxon>
    </lineage>
</organism>
<dbReference type="PANTHER" id="PTHR38340">
    <property type="entry name" value="S-LAYER PROTEIN"/>
    <property type="match status" value="1"/>
</dbReference>
<dbReference type="Proteomes" id="UP001057498">
    <property type="component" value="Chromosome"/>
</dbReference>
<evidence type="ECO:0000313" key="4">
    <source>
        <dbReference type="Proteomes" id="UP001057498"/>
    </source>
</evidence>
<name>A0ABN6PTX8_9BURK</name>
<dbReference type="InterPro" id="IPR018511">
    <property type="entry name" value="Hemolysin-typ_Ca-bd_CS"/>
</dbReference>
<evidence type="ECO:0000256" key="1">
    <source>
        <dbReference type="ARBA" id="ARBA00004613"/>
    </source>
</evidence>
<proteinExistence type="predicted"/>
<evidence type="ECO:0000256" key="2">
    <source>
        <dbReference type="ARBA" id="ARBA00022525"/>
    </source>
</evidence>
<sequence length="466" mass="46801">MSKRTPWLSTEILSVSDSAAPAAGTAAAPATLVSPMATIIGTAASEGLTGTTAADVIYGQAGNDTINAGLGADTIYGGAGNDVIYVDNAADVVVEYAGQGNDWVISTVNHTLSANVEHLWLQGSATTGTGNSLGNLLYGNDANNLFYGLAGSDTLYGQAGDDTLDGGTGADSLYGGLGNDNYFVDATTDQVVENAGEGTDRVFTALTSYTLSANVENLFQMAGALNGTGNELNNRLTGNGSNNTLYGLTGNDTLDGSVGSDTLIGGLGNDLYYVDSATDVIVESAGQGTDFVISSVSYTLGSTLENLWLNTGAVNGTGNSLNNLVYGNSVANVLSGGSGMDTMIGSTGNDTLYGGTGVDQFVFDSTLNAASNVDTVADFAAGDKLALYRGVFGSLGATTTLSATQFFSGAGLTGSTAASQGAGIYYNTSTGTLYYDADGFGGAASTAFAKVAGIPALTSADFLVQL</sequence>
<evidence type="ECO:0008006" key="5">
    <source>
        <dbReference type="Google" id="ProtNLM"/>
    </source>
</evidence>
<gene>
    <name evidence="3" type="ORF">CATMQ487_50630</name>
</gene>